<evidence type="ECO:0000259" key="2">
    <source>
        <dbReference type="Pfam" id="PF10337"/>
    </source>
</evidence>
<gene>
    <name evidence="3" type="ORF">MVEN_02032000</name>
</gene>
<dbReference type="AlphaFoldDB" id="A0A8H6XCQ9"/>
<keyword evidence="4" id="KW-1185">Reference proteome</keyword>
<feature type="compositionally biased region" description="Pro residues" evidence="1">
    <location>
        <begin position="1"/>
        <end position="10"/>
    </location>
</feature>
<evidence type="ECO:0000313" key="3">
    <source>
        <dbReference type="EMBL" id="KAF7338075.1"/>
    </source>
</evidence>
<feature type="domain" description="Putative ER transporter 6TM N-terminal" evidence="2">
    <location>
        <begin position="65"/>
        <end position="158"/>
    </location>
</feature>
<sequence length="266" mass="28966">MSDDLPPPDGPAVVEKIEEEKKPESDPKLPTPSQSGDSSSVGSATKKSERSASSTFDLEWPHSLQWVPDNLTWPKLKPTIRSAIAGWISTVLFLVPAVERFLGQASFLILITSFMSPPNDSFMAVLEREFTILFFVTTAWAWSCLGIKLADLARVNRNPNATFLDAVSGQYLEVATGRAIVLPIVFHSAIAILSSIIIFPSSVSAQFTTRLTLVLAPLAKSFELHQVALKKRSLLCRVLFDGCYNNVLGGKIRSRPGSACGFCPSP</sequence>
<reference evidence="3" key="1">
    <citation type="submission" date="2020-05" db="EMBL/GenBank/DDBJ databases">
        <title>Mycena genomes resolve the evolution of fungal bioluminescence.</title>
        <authorList>
            <person name="Tsai I.J."/>
        </authorList>
    </citation>
    <scope>NUCLEOTIDE SEQUENCE</scope>
    <source>
        <strain evidence="3">CCC161011</strain>
    </source>
</reference>
<organism evidence="3 4">
    <name type="scientific">Mycena venus</name>
    <dbReference type="NCBI Taxonomy" id="2733690"/>
    <lineage>
        <taxon>Eukaryota</taxon>
        <taxon>Fungi</taxon>
        <taxon>Dikarya</taxon>
        <taxon>Basidiomycota</taxon>
        <taxon>Agaricomycotina</taxon>
        <taxon>Agaricomycetes</taxon>
        <taxon>Agaricomycetidae</taxon>
        <taxon>Agaricales</taxon>
        <taxon>Marasmiineae</taxon>
        <taxon>Mycenaceae</taxon>
        <taxon>Mycena</taxon>
    </lineage>
</organism>
<dbReference type="PANTHER" id="PTHR37994">
    <property type="entry name" value="ARAE_2_N DOMAIN-CONTAINING PROTEIN-RELATED"/>
    <property type="match status" value="1"/>
</dbReference>
<dbReference type="PANTHER" id="PTHR37994:SF1">
    <property type="entry name" value="ER TRANSPORTER 6TM N-TERMINAL DOMAIN-CONTAINING PROTEIN"/>
    <property type="match status" value="1"/>
</dbReference>
<dbReference type="OrthoDB" id="2274698at2759"/>
<feature type="region of interest" description="Disordered" evidence="1">
    <location>
        <begin position="1"/>
        <end position="46"/>
    </location>
</feature>
<accession>A0A8H6XCQ9</accession>
<name>A0A8H6XCQ9_9AGAR</name>
<evidence type="ECO:0000313" key="4">
    <source>
        <dbReference type="Proteomes" id="UP000620124"/>
    </source>
</evidence>
<proteinExistence type="predicted"/>
<protein>
    <recommendedName>
        <fullName evidence="2">Putative ER transporter 6TM N-terminal domain-containing protein</fullName>
    </recommendedName>
</protein>
<comment type="caution">
    <text evidence="3">The sequence shown here is derived from an EMBL/GenBank/DDBJ whole genome shotgun (WGS) entry which is preliminary data.</text>
</comment>
<dbReference type="InterPro" id="IPR018823">
    <property type="entry name" value="ArAE_2_N"/>
</dbReference>
<dbReference type="EMBL" id="JACAZI010000021">
    <property type="protein sequence ID" value="KAF7338075.1"/>
    <property type="molecule type" value="Genomic_DNA"/>
</dbReference>
<evidence type="ECO:0000256" key="1">
    <source>
        <dbReference type="SAM" id="MobiDB-lite"/>
    </source>
</evidence>
<dbReference type="Proteomes" id="UP000620124">
    <property type="component" value="Unassembled WGS sequence"/>
</dbReference>
<dbReference type="Pfam" id="PF10337">
    <property type="entry name" value="ArAE_2_N"/>
    <property type="match status" value="1"/>
</dbReference>
<feature type="compositionally biased region" description="Basic and acidic residues" evidence="1">
    <location>
        <begin position="15"/>
        <end position="27"/>
    </location>
</feature>
<feature type="compositionally biased region" description="Low complexity" evidence="1">
    <location>
        <begin position="33"/>
        <end position="43"/>
    </location>
</feature>